<evidence type="ECO:0000313" key="2">
    <source>
        <dbReference type="Proteomes" id="UP001333710"/>
    </source>
</evidence>
<dbReference type="EMBL" id="AP027272">
    <property type="protein sequence ID" value="BDX05110.1"/>
    <property type="molecule type" value="Genomic_DNA"/>
</dbReference>
<dbReference type="KEGG" id="pmaw:MACH26_06310"/>
<gene>
    <name evidence="1" type="ORF">MACH26_06310</name>
</gene>
<organism evidence="1 2">
    <name type="scientific">Planctobacterium marinum</name>
    <dbReference type="NCBI Taxonomy" id="1631968"/>
    <lineage>
        <taxon>Bacteria</taxon>
        <taxon>Pseudomonadati</taxon>
        <taxon>Pseudomonadota</taxon>
        <taxon>Gammaproteobacteria</taxon>
        <taxon>Alteromonadales</taxon>
        <taxon>Alteromonadaceae</taxon>
        <taxon>Planctobacterium</taxon>
    </lineage>
</organism>
<dbReference type="RefSeq" id="WP_338291070.1">
    <property type="nucleotide sequence ID" value="NZ_AP027272.1"/>
</dbReference>
<evidence type="ECO:0000313" key="1">
    <source>
        <dbReference type="EMBL" id="BDX05110.1"/>
    </source>
</evidence>
<dbReference type="AlphaFoldDB" id="A0AA48HV21"/>
<proteinExistence type="predicted"/>
<keyword evidence="2" id="KW-1185">Reference proteome</keyword>
<accession>A0AA48HV21</accession>
<dbReference type="Proteomes" id="UP001333710">
    <property type="component" value="Chromosome"/>
</dbReference>
<sequence length="173" mass="19882">MLKSQLKHIQCDATHTDAQTQNKTINFLCTHHRDWLYFNSHLGLDYLHQMQLKGEILAEQQCWQEALPQLGCAWETSQILLDIYGTEHLNLITRLGCLTVLLHHCLEQLEQVELAQQVCAQASNKLLQAVAAVKPETDEYAYIMQCIAHLRNPAQFSLYLMNSTSGIEQWPIH</sequence>
<reference evidence="1" key="1">
    <citation type="submission" date="2023-01" db="EMBL/GenBank/DDBJ databases">
        <title>Complete genome sequence of Planctobacterium marinum strain Dej080120_11.</title>
        <authorList>
            <person name="Ueki S."/>
            <person name="Maruyama F."/>
        </authorList>
    </citation>
    <scope>NUCLEOTIDE SEQUENCE</scope>
    <source>
        <strain evidence="1">Dej080120_11</strain>
    </source>
</reference>
<name>A0AA48HV21_9ALTE</name>
<protein>
    <submittedName>
        <fullName evidence="1">Uncharacterized protein</fullName>
    </submittedName>
</protein>